<dbReference type="AlphaFoldDB" id="A0A261Y7Q7"/>
<dbReference type="Proteomes" id="UP000242875">
    <property type="component" value="Unassembled WGS sequence"/>
</dbReference>
<gene>
    <name evidence="5" type="ORF">BZG36_00373</name>
</gene>
<organism evidence="5 6">
    <name type="scientific">Bifiguratus adelaidae</name>
    <dbReference type="NCBI Taxonomy" id="1938954"/>
    <lineage>
        <taxon>Eukaryota</taxon>
        <taxon>Fungi</taxon>
        <taxon>Fungi incertae sedis</taxon>
        <taxon>Mucoromycota</taxon>
        <taxon>Mucoromycotina</taxon>
        <taxon>Endogonomycetes</taxon>
        <taxon>Endogonales</taxon>
        <taxon>Endogonales incertae sedis</taxon>
        <taxon>Bifiguratus</taxon>
    </lineage>
</organism>
<accession>A0A261Y7Q7</accession>
<dbReference type="OrthoDB" id="288987at2759"/>
<name>A0A261Y7Q7_9FUNG</name>
<dbReference type="GO" id="GO:0016787">
    <property type="term" value="F:hydrolase activity"/>
    <property type="evidence" value="ECO:0007669"/>
    <property type="project" value="UniProtKB-KW"/>
</dbReference>
<evidence type="ECO:0000256" key="1">
    <source>
        <dbReference type="ARBA" id="ARBA00022801"/>
    </source>
</evidence>
<sequence length="533" mass="59795">MQCPVCEENLVGDITENNQHINHHFDSTTETSQVQVHAQSHPSLEGTLVCSVAHCKTLVPLSMLQTHMDAHYAESLQYENMVEAAERERKEFLKLKRKEMGPYFDQPIYPTRKKRGIDKTAGSETTGHDSKQADDDEDSDFETVDPQNGTLPVDLHGFRFDGEGAEQDSIVRLTSPFPTHLCHAGALHSHSTHLDAGWGCGYRNAIMMISSIVDLAGAEGTERIRDKLGKNVLGIKRTQQMVESAWAEGFDEAGAEQLGHSLVGYRKWIGATEVYALFTWLGIRTTVIDFHRKSKSAQHPHVRLLQFIHHYFTHDLPKPKRHTRNGHEQKTAFDVLKENGLAQQAREKNMRLKTQRGSNEKRNQSTPAITIHPSKGVIYLQHQGHSRTVVGIELAGGDSDYNEMRLVVFDPGARRPRSVQSETRRKPARLSTPVDKDPTSPSTPISSSSSLPTTPAPSSPASQLPPLPISRYRLTPSALAKHSQYQLVCFGEWAWTQPDPDEEIMLPNLINHDVFLSEQERESRKVVQSIRIA</sequence>
<feature type="region of interest" description="Disordered" evidence="3">
    <location>
        <begin position="412"/>
        <end position="467"/>
    </location>
</feature>
<comment type="caution">
    <text evidence="5">The sequence shown here is derived from an EMBL/GenBank/DDBJ whole genome shotgun (WGS) entry which is preliminary data.</text>
</comment>
<evidence type="ECO:0000313" key="5">
    <source>
        <dbReference type="EMBL" id="OZJ06629.1"/>
    </source>
</evidence>
<feature type="compositionally biased region" description="Acidic residues" evidence="3">
    <location>
        <begin position="134"/>
        <end position="143"/>
    </location>
</feature>
<dbReference type="Pfam" id="PF07910">
    <property type="entry name" value="Peptidase_C78"/>
    <property type="match status" value="1"/>
</dbReference>
<feature type="region of interest" description="Disordered" evidence="3">
    <location>
        <begin position="346"/>
        <end position="370"/>
    </location>
</feature>
<dbReference type="InterPro" id="IPR012462">
    <property type="entry name" value="UFSP1/2_DUB_cat"/>
</dbReference>
<keyword evidence="1" id="KW-0378">Hydrolase</keyword>
<keyword evidence="2" id="KW-0175">Coiled coil</keyword>
<keyword evidence="6" id="KW-1185">Reference proteome</keyword>
<reference evidence="5 6" key="1">
    <citation type="journal article" date="2017" name="Mycologia">
        <title>Bifiguratus adelaidae, gen. et sp. nov., a new member of Mucoromycotina in endophytic and soil-dwelling habitats.</title>
        <authorList>
            <person name="Torres-Cruz T.J."/>
            <person name="Billingsley Tobias T.L."/>
            <person name="Almatruk M."/>
            <person name="Hesse C."/>
            <person name="Kuske C.R."/>
            <person name="Desiro A."/>
            <person name="Benucci G.M."/>
            <person name="Bonito G."/>
            <person name="Stajich J.E."/>
            <person name="Dunlap C."/>
            <person name="Arnold A.E."/>
            <person name="Porras-Alfaro A."/>
        </authorList>
    </citation>
    <scope>NUCLEOTIDE SEQUENCE [LARGE SCALE GENOMIC DNA]</scope>
    <source>
        <strain evidence="5 6">AZ0501</strain>
    </source>
</reference>
<dbReference type="EMBL" id="MVBO01000002">
    <property type="protein sequence ID" value="OZJ06629.1"/>
    <property type="molecule type" value="Genomic_DNA"/>
</dbReference>
<evidence type="ECO:0000256" key="2">
    <source>
        <dbReference type="SAM" id="Coils"/>
    </source>
</evidence>
<feature type="compositionally biased region" description="Pro residues" evidence="3">
    <location>
        <begin position="454"/>
        <end position="467"/>
    </location>
</feature>
<evidence type="ECO:0000256" key="3">
    <source>
        <dbReference type="SAM" id="MobiDB-lite"/>
    </source>
</evidence>
<feature type="domain" description="UFSP1/2/DUB catalytic" evidence="4">
    <location>
        <begin position="182"/>
        <end position="425"/>
    </location>
</feature>
<feature type="compositionally biased region" description="Low complexity" evidence="3">
    <location>
        <begin position="439"/>
        <end position="453"/>
    </location>
</feature>
<evidence type="ECO:0000259" key="4">
    <source>
        <dbReference type="Pfam" id="PF07910"/>
    </source>
</evidence>
<proteinExistence type="predicted"/>
<feature type="coiled-coil region" evidence="2">
    <location>
        <begin position="68"/>
        <end position="98"/>
    </location>
</feature>
<protein>
    <recommendedName>
        <fullName evidence="4">UFSP1/2/DUB catalytic domain-containing protein</fullName>
    </recommendedName>
</protein>
<evidence type="ECO:0000313" key="6">
    <source>
        <dbReference type="Proteomes" id="UP000242875"/>
    </source>
</evidence>
<feature type="region of interest" description="Disordered" evidence="3">
    <location>
        <begin position="106"/>
        <end position="153"/>
    </location>
</feature>
<dbReference type="Gene3D" id="3.90.70.130">
    <property type="match status" value="1"/>
</dbReference>